<sequence>MTLTDACCTNPAFNPAPWTQQRHLKTLPATPHREGRRTYRTGPKDSKHGIIVVYDVLGYSPTGFQFYDLLPEGGLPLSILGSGDRTAIMEWFAKAGDYERNHMDETIAAAVQDLRNDGCTTFAIYGQCWGALISAKAAWQAGTVFLACGGPHPSIKSID</sequence>
<evidence type="ECO:0008006" key="3">
    <source>
        <dbReference type="Google" id="ProtNLM"/>
    </source>
</evidence>
<dbReference type="InterPro" id="IPR029058">
    <property type="entry name" value="AB_hydrolase_fold"/>
</dbReference>
<dbReference type="PANTHER" id="PTHR47668:SF1">
    <property type="entry name" value="DIENELACTONE HYDROLASE DOMAIN-CONTAINING PROTEIN-RELATED"/>
    <property type="match status" value="1"/>
</dbReference>
<accession>A0A9P5VM71</accession>
<evidence type="ECO:0000313" key="2">
    <source>
        <dbReference type="Proteomes" id="UP000696485"/>
    </source>
</evidence>
<organism evidence="1 2">
    <name type="scientific">Podila minutissima</name>
    <dbReference type="NCBI Taxonomy" id="64525"/>
    <lineage>
        <taxon>Eukaryota</taxon>
        <taxon>Fungi</taxon>
        <taxon>Fungi incertae sedis</taxon>
        <taxon>Mucoromycota</taxon>
        <taxon>Mortierellomycotina</taxon>
        <taxon>Mortierellomycetes</taxon>
        <taxon>Mortierellales</taxon>
        <taxon>Mortierellaceae</taxon>
        <taxon>Podila</taxon>
    </lineage>
</organism>
<proteinExistence type="predicted"/>
<reference evidence="1" key="1">
    <citation type="journal article" date="2020" name="Fungal Divers.">
        <title>Resolving the Mortierellaceae phylogeny through synthesis of multi-gene phylogenetics and phylogenomics.</title>
        <authorList>
            <person name="Vandepol N."/>
            <person name="Liber J."/>
            <person name="Desiro A."/>
            <person name="Na H."/>
            <person name="Kennedy M."/>
            <person name="Barry K."/>
            <person name="Grigoriev I.V."/>
            <person name="Miller A.N."/>
            <person name="O'Donnell K."/>
            <person name="Stajich J.E."/>
            <person name="Bonito G."/>
        </authorList>
    </citation>
    <scope>NUCLEOTIDE SEQUENCE</scope>
    <source>
        <strain evidence="1">NVP1</strain>
    </source>
</reference>
<gene>
    <name evidence="1" type="ORF">BG006_005240</name>
</gene>
<evidence type="ECO:0000313" key="1">
    <source>
        <dbReference type="EMBL" id="KAF9331899.1"/>
    </source>
</evidence>
<dbReference type="PANTHER" id="PTHR47668">
    <property type="entry name" value="DIENELACTONE HYDROLASE FAMILY PROTEIN (AFU_ORTHOLOGUE AFUA_6G01940)"/>
    <property type="match status" value="1"/>
</dbReference>
<name>A0A9P5VM71_9FUNG</name>
<protein>
    <recommendedName>
        <fullName evidence="3">Dienelactone hydrolase domain-containing protein</fullName>
    </recommendedName>
</protein>
<dbReference type="SUPFAM" id="SSF53474">
    <property type="entry name" value="alpha/beta-Hydrolases"/>
    <property type="match status" value="1"/>
</dbReference>
<dbReference type="EMBL" id="JAAAUY010000295">
    <property type="protein sequence ID" value="KAF9331899.1"/>
    <property type="molecule type" value="Genomic_DNA"/>
</dbReference>
<comment type="caution">
    <text evidence="1">The sequence shown here is derived from an EMBL/GenBank/DDBJ whole genome shotgun (WGS) entry which is preliminary data.</text>
</comment>
<dbReference type="AlphaFoldDB" id="A0A9P5VM71"/>
<keyword evidence="2" id="KW-1185">Reference proteome</keyword>
<dbReference type="Proteomes" id="UP000696485">
    <property type="component" value="Unassembled WGS sequence"/>
</dbReference>